<evidence type="ECO:0000259" key="6">
    <source>
        <dbReference type="PROSITE" id="PS50801"/>
    </source>
</evidence>
<evidence type="ECO:0000256" key="5">
    <source>
        <dbReference type="SAM" id="Phobius"/>
    </source>
</evidence>
<organism evidence="7 8">
    <name type="scientific">Ridgeia piscesae</name>
    <name type="common">Tubeworm</name>
    <dbReference type="NCBI Taxonomy" id="27915"/>
    <lineage>
        <taxon>Eukaryota</taxon>
        <taxon>Metazoa</taxon>
        <taxon>Spiralia</taxon>
        <taxon>Lophotrochozoa</taxon>
        <taxon>Annelida</taxon>
        <taxon>Polychaeta</taxon>
        <taxon>Sedentaria</taxon>
        <taxon>Canalipalpata</taxon>
        <taxon>Sabellida</taxon>
        <taxon>Siboglinidae</taxon>
        <taxon>Ridgeia</taxon>
    </lineage>
</organism>
<dbReference type="AlphaFoldDB" id="A0AAD9KM71"/>
<dbReference type="PANTHER" id="PTHR11814">
    <property type="entry name" value="SULFATE TRANSPORTER"/>
    <property type="match status" value="1"/>
</dbReference>
<feature type="transmembrane region" description="Helical" evidence="5">
    <location>
        <begin position="408"/>
        <end position="426"/>
    </location>
</feature>
<protein>
    <recommendedName>
        <fullName evidence="6">STAS domain-containing protein</fullName>
    </recommendedName>
</protein>
<reference evidence="7" key="1">
    <citation type="journal article" date="2023" name="Mol. Biol. Evol.">
        <title>Third-Generation Sequencing Reveals the Adaptive Role of the Epigenome in Three Deep-Sea Polychaetes.</title>
        <authorList>
            <person name="Perez M."/>
            <person name="Aroh O."/>
            <person name="Sun Y."/>
            <person name="Lan Y."/>
            <person name="Juniper S.K."/>
            <person name="Young C.R."/>
            <person name="Angers B."/>
            <person name="Qian P.Y."/>
        </authorList>
    </citation>
    <scope>NUCLEOTIDE SEQUENCE</scope>
    <source>
        <strain evidence="7">R07B-5</strain>
    </source>
</reference>
<sequence length="752" mass="82718">MIEIKRKVYSQEEFNDTFDYNPEKSTSLREKLKSQCSCSGKCLKTSVKSHLPFIDILLNYEWRNWLVSDMVAGLSVGIIHIPQGMGFSILASLPPVYGLYSSFFPVLAYFFLGTSRHISFGTMAVISLLIATVVDRESERLGLDEDFSGTNTTDPLSSYTKPDAVATKVGIACAVSLLVGIIQTLLGIFKLGVVASFMSTSFVGGFLMGAGFHIAMSQVPFLLGLQIRKVDATGKIPVVAAEILRRLPEVQPAEVITSLVCITFLTIIKEIINVRYRKYLWMPVPAEMIVVTIGIFVSYMAKLEDNFDIAVIGTIPQGIPMPEMPYMSNAHTYIIDAVIIAITSFIISVSMAKQFAKRHNYEIDVNQEFVAYGISHTIGSFLHCFAGAQAPPRTIVHDATGGKTQLASLFSCGLVLLACTVMAPLFQLLPKCVVASVVLVALFPLFRGFSDLKFFWSVNRYDFAVWIITWAVVVFVDVTSGLITGIGLSLLTVIIQSKLAKGYLLASADKPALSGMYPPSKLYKSLQHIPGIRVFHFPNVLYFANTENFKQQLFKVTVNPRKMSKLTVKVVQKERPNVNSELQQESAQTDANMDNAQDNCPSSKTIQHDVTSSPHIEIMWDNDGNSQKLAVHTQDGVCTVDTRDDINSNHCIVRSADGEDNIHIKCIIIDCSAMAYIDTAGICLLKQLKSDYEEVGIKFVLASCNKGLLTKLQLAGIVPGYSKVIAVYPTIHDAVVSNNIMDNPDLVVSSKL</sequence>
<dbReference type="InterPro" id="IPR002645">
    <property type="entry name" value="STAS_dom"/>
</dbReference>
<dbReference type="Proteomes" id="UP001209878">
    <property type="component" value="Unassembled WGS sequence"/>
</dbReference>
<dbReference type="InterPro" id="IPR036513">
    <property type="entry name" value="STAS_dom_sf"/>
</dbReference>
<dbReference type="GO" id="GO:0055085">
    <property type="term" value="P:transmembrane transport"/>
    <property type="evidence" value="ECO:0007669"/>
    <property type="project" value="InterPro"/>
</dbReference>
<dbReference type="GO" id="GO:0016020">
    <property type="term" value="C:membrane"/>
    <property type="evidence" value="ECO:0007669"/>
    <property type="project" value="UniProtKB-SubCell"/>
</dbReference>
<dbReference type="NCBIfam" id="TIGR00815">
    <property type="entry name" value="sulP"/>
    <property type="match status" value="1"/>
</dbReference>
<proteinExistence type="predicted"/>
<evidence type="ECO:0000256" key="4">
    <source>
        <dbReference type="ARBA" id="ARBA00023136"/>
    </source>
</evidence>
<comment type="subcellular location">
    <subcellularLocation>
        <location evidence="1">Membrane</location>
        <topology evidence="1">Multi-pass membrane protein</topology>
    </subcellularLocation>
</comment>
<dbReference type="Pfam" id="PF00916">
    <property type="entry name" value="Sulfate_transp"/>
    <property type="match status" value="1"/>
</dbReference>
<evidence type="ECO:0000313" key="7">
    <source>
        <dbReference type="EMBL" id="KAK2174138.1"/>
    </source>
</evidence>
<evidence type="ECO:0000256" key="3">
    <source>
        <dbReference type="ARBA" id="ARBA00022989"/>
    </source>
</evidence>
<name>A0AAD9KM71_RIDPI</name>
<dbReference type="InterPro" id="IPR011547">
    <property type="entry name" value="SLC26A/SulP_dom"/>
</dbReference>
<keyword evidence="8" id="KW-1185">Reference proteome</keyword>
<keyword evidence="4 5" id="KW-0472">Membrane</keyword>
<evidence type="ECO:0000256" key="2">
    <source>
        <dbReference type="ARBA" id="ARBA00022692"/>
    </source>
</evidence>
<keyword evidence="3 5" id="KW-1133">Transmembrane helix</keyword>
<dbReference type="EMBL" id="JAODUO010000824">
    <property type="protein sequence ID" value="KAK2174138.1"/>
    <property type="molecule type" value="Genomic_DNA"/>
</dbReference>
<dbReference type="PROSITE" id="PS50801">
    <property type="entry name" value="STAS"/>
    <property type="match status" value="1"/>
</dbReference>
<feature type="transmembrane region" description="Helical" evidence="5">
    <location>
        <begin position="330"/>
        <end position="349"/>
    </location>
</feature>
<evidence type="ECO:0000256" key="1">
    <source>
        <dbReference type="ARBA" id="ARBA00004141"/>
    </source>
</evidence>
<feature type="transmembrane region" description="Helical" evidence="5">
    <location>
        <begin position="279"/>
        <end position="301"/>
    </location>
</feature>
<feature type="transmembrane region" description="Helical" evidence="5">
    <location>
        <begin position="118"/>
        <end position="134"/>
    </location>
</feature>
<evidence type="ECO:0000313" key="8">
    <source>
        <dbReference type="Proteomes" id="UP001209878"/>
    </source>
</evidence>
<feature type="transmembrane region" description="Helical" evidence="5">
    <location>
        <begin position="193"/>
        <end position="215"/>
    </location>
</feature>
<gene>
    <name evidence="7" type="ORF">NP493_824g00003</name>
</gene>
<comment type="caution">
    <text evidence="7">The sequence shown here is derived from an EMBL/GenBank/DDBJ whole genome shotgun (WGS) entry which is preliminary data.</text>
</comment>
<accession>A0AAD9KM71</accession>
<feature type="domain" description="STAS" evidence="6">
    <location>
        <begin position="522"/>
        <end position="738"/>
    </location>
</feature>
<feature type="transmembrane region" description="Helical" evidence="5">
    <location>
        <begin position="165"/>
        <end position="186"/>
    </location>
</feature>
<dbReference type="Pfam" id="PF01740">
    <property type="entry name" value="STAS"/>
    <property type="match status" value="1"/>
</dbReference>
<dbReference type="SUPFAM" id="SSF52091">
    <property type="entry name" value="SpoIIaa-like"/>
    <property type="match status" value="1"/>
</dbReference>
<feature type="transmembrane region" description="Helical" evidence="5">
    <location>
        <begin position="433"/>
        <end position="450"/>
    </location>
</feature>
<dbReference type="InterPro" id="IPR001902">
    <property type="entry name" value="SLC26A/SulP_fam"/>
</dbReference>
<feature type="transmembrane region" description="Helical" evidence="5">
    <location>
        <begin position="470"/>
        <end position="495"/>
    </location>
</feature>
<dbReference type="Gene3D" id="3.30.750.24">
    <property type="entry name" value="STAS domain"/>
    <property type="match status" value="1"/>
</dbReference>
<keyword evidence="2 5" id="KW-0812">Transmembrane</keyword>
<dbReference type="CDD" id="cd07042">
    <property type="entry name" value="STAS_SulP_like_sulfate_transporter"/>
    <property type="match status" value="1"/>
</dbReference>